<reference evidence="2" key="1">
    <citation type="submission" date="2013-05" db="EMBL/GenBank/DDBJ databases">
        <title>Genome assembly of Cystobacter fuscus DSM 2262.</title>
        <authorList>
            <person name="Sharma G."/>
            <person name="Khatri I."/>
            <person name="Kaur C."/>
            <person name="Mayilraj S."/>
            <person name="Subramanian S."/>
        </authorList>
    </citation>
    <scope>NUCLEOTIDE SEQUENCE [LARGE SCALE GENOMIC DNA]</scope>
    <source>
        <strain evidence="2">DSM 2262</strain>
    </source>
</reference>
<dbReference type="AlphaFoldDB" id="S9P6K2"/>
<feature type="region of interest" description="Disordered" evidence="1">
    <location>
        <begin position="1"/>
        <end position="20"/>
    </location>
</feature>
<organism evidence="2 3">
    <name type="scientific">Cystobacter fuscus (strain ATCC 25194 / DSM 2262 / NBRC 100088 / M29)</name>
    <dbReference type="NCBI Taxonomy" id="1242864"/>
    <lineage>
        <taxon>Bacteria</taxon>
        <taxon>Pseudomonadati</taxon>
        <taxon>Myxococcota</taxon>
        <taxon>Myxococcia</taxon>
        <taxon>Myxococcales</taxon>
        <taxon>Cystobacterineae</taxon>
        <taxon>Archangiaceae</taxon>
        <taxon>Cystobacter</taxon>
    </lineage>
</organism>
<name>S9P6K2_CYSF2</name>
<keyword evidence="3" id="KW-1185">Reference proteome</keyword>
<evidence type="ECO:0000313" key="3">
    <source>
        <dbReference type="Proteomes" id="UP000011682"/>
    </source>
</evidence>
<accession>S9P6K2</accession>
<evidence type="ECO:0000313" key="2">
    <source>
        <dbReference type="EMBL" id="EPX60065.1"/>
    </source>
</evidence>
<protein>
    <submittedName>
        <fullName evidence="2">Phosphatidylinositol transfer protein</fullName>
    </submittedName>
</protein>
<proteinExistence type="predicted"/>
<feature type="compositionally biased region" description="Basic and acidic residues" evidence="1">
    <location>
        <begin position="1"/>
        <end position="12"/>
    </location>
</feature>
<dbReference type="Proteomes" id="UP000011682">
    <property type="component" value="Unassembled WGS sequence"/>
</dbReference>
<comment type="caution">
    <text evidence="2">The sequence shown here is derived from an EMBL/GenBank/DDBJ whole genome shotgun (WGS) entry which is preliminary data.</text>
</comment>
<gene>
    <name evidence="2" type="ORF">D187_002151</name>
</gene>
<evidence type="ECO:0000256" key="1">
    <source>
        <dbReference type="SAM" id="MobiDB-lite"/>
    </source>
</evidence>
<sequence>MASVGHDPERMQASKHALHCVSPQTRPSMLLLLASIHLS</sequence>
<dbReference type="EMBL" id="ANAH02000014">
    <property type="protein sequence ID" value="EPX60065.1"/>
    <property type="molecule type" value="Genomic_DNA"/>
</dbReference>